<sequence>MLAPFTKASRSSSIAKIGESVLHQSMINRCP</sequence>
<proteinExistence type="predicted"/>
<organism evidence="1">
    <name type="scientific">Arundo donax</name>
    <name type="common">Giant reed</name>
    <name type="synonym">Donax arundinaceus</name>
    <dbReference type="NCBI Taxonomy" id="35708"/>
    <lineage>
        <taxon>Eukaryota</taxon>
        <taxon>Viridiplantae</taxon>
        <taxon>Streptophyta</taxon>
        <taxon>Embryophyta</taxon>
        <taxon>Tracheophyta</taxon>
        <taxon>Spermatophyta</taxon>
        <taxon>Magnoliopsida</taxon>
        <taxon>Liliopsida</taxon>
        <taxon>Poales</taxon>
        <taxon>Poaceae</taxon>
        <taxon>PACMAD clade</taxon>
        <taxon>Arundinoideae</taxon>
        <taxon>Arundineae</taxon>
        <taxon>Arundo</taxon>
    </lineage>
</organism>
<protein>
    <submittedName>
        <fullName evidence="1">Uncharacterized protein</fullName>
    </submittedName>
</protein>
<name>A0A0A9EQ92_ARUDO</name>
<reference evidence="1" key="2">
    <citation type="journal article" date="2015" name="Data Brief">
        <title>Shoot transcriptome of the giant reed, Arundo donax.</title>
        <authorList>
            <person name="Barrero R.A."/>
            <person name="Guerrero F.D."/>
            <person name="Moolhuijzen P."/>
            <person name="Goolsby J.A."/>
            <person name="Tidwell J."/>
            <person name="Bellgard S.E."/>
            <person name="Bellgard M.I."/>
        </authorList>
    </citation>
    <scope>NUCLEOTIDE SEQUENCE</scope>
    <source>
        <tissue evidence="1">Shoot tissue taken approximately 20 cm above the soil surface</tissue>
    </source>
</reference>
<dbReference type="EMBL" id="GBRH01194966">
    <property type="protein sequence ID" value="JAE02930.1"/>
    <property type="molecule type" value="Transcribed_RNA"/>
</dbReference>
<dbReference type="AlphaFoldDB" id="A0A0A9EQ92"/>
<evidence type="ECO:0000313" key="1">
    <source>
        <dbReference type="EMBL" id="JAE02930.1"/>
    </source>
</evidence>
<reference evidence="1" key="1">
    <citation type="submission" date="2014-09" db="EMBL/GenBank/DDBJ databases">
        <authorList>
            <person name="Magalhaes I.L.F."/>
            <person name="Oliveira U."/>
            <person name="Santos F.R."/>
            <person name="Vidigal T.H.D.A."/>
            <person name="Brescovit A.D."/>
            <person name="Santos A.J."/>
        </authorList>
    </citation>
    <scope>NUCLEOTIDE SEQUENCE</scope>
    <source>
        <tissue evidence="1">Shoot tissue taken approximately 20 cm above the soil surface</tissue>
    </source>
</reference>
<accession>A0A0A9EQ92</accession>